<dbReference type="AlphaFoldDB" id="A0A2M7K9V5"/>
<keyword evidence="2" id="KW-0067">ATP-binding</keyword>
<organism evidence="2 3">
    <name type="scientific">Candidatus Infernicultor aquiphilus</name>
    <dbReference type="NCBI Taxonomy" id="1805029"/>
    <lineage>
        <taxon>Bacteria</taxon>
        <taxon>Pseudomonadati</taxon>
        <taxon>Atribacterota</taxon>
        <taxon>Candidatus Phoenicimicrobiia</taxon>
        <taxon>Candidatus Pheonicimicrobiales</taxon>
        <taxon>Candidatus Phoenicimicrobiaceae</taxon>
        <taxon>Candidatus Infernicultor</taxon>
    </lineage>
</organism>
<evidence type="ECO:0000313" key="3">
    <source>
        <dbReference type="Proteomes" id="UP000231493"/>
    </source>
</evidence>
<dbReference type="Proteomes" id="UP000231493">
    <property type="component" value="Unassembled WGS sequence"/>
</dbReference>
<protein>
    <submittedName>
        <fullName evidence="2">ABC transporter ATP-binding protein</fullName>
    </submittedName>
</protein>
<evidence type="ECO:0000259" key="1">
    <source>
        <dbReference type="Pfam" id="PF12399"/>
    </source>
</evidence>
<feature type="domain" description="Branched-chain amino acid ATP-binding cassette transporter C-terminal" evidence="1">
    <location>
        <begin position="13"/>
        <end position="34"/>
    </location>
</feature>
<reference evidence="3" key="1">
    <citation type="submission" date="2017-09" db="EMBL/GenBank/DDBJ databases">
        <title>Depth-based differentiation of microbial function through sediment-hosted aquifers and enrichment of novel symbionts in the deep terrestrial subsurface.</title>
        <authorList>
            <person name="Probst A.J."/>
            <person name="Ladd B."/>
            <person name="Jarett J.K."/>
            <person name="Geller-Mcgrath D.E."/>
            <person name="Sieber C.M."/>
            <person name="Emerson J.B."/>
            <person name="Anantharaman K."/>
            <person name="Thomas B.C."/>
            <person name="Malmstrom R."/>
            <person name="Stieglmeier M."/>
            <person name="Klingl A."/>
            <person name="Woyke T."/>
            <person name="Ryan C.M."/>
            <person name="Banfield J.F."/>
        </authorList>
    </citation>
    <scope>NUCLEOTIDE SEQUENCE [LARGE SCALE GENOMIC DNA]</scope>
</reference>
<comment type="caution">
    <text evidence="2">The sequence shown here is derived from an EMBL/GenBank/DDBJ whole genome shotgun (WGS) entry which is preliminary data.</text>
</comment>
<dbReference type="Pfam" id="PF12399">
    <property type="entry name" value="BCA_ABC_TP_C"/>
    <property type="match status" value="1"/>
</dbReference>
<name>A0A2M7K9V5_9BACT</name>
<feature type="non-terminal residue" evidence="2">
    <location>
        <position position="1"/>
    </location>
</feature>
<dbReference type="EMBL" id="PFIP01000036">
    <property type="protein sequence ID" value="PIX34922.1"/>
    <property type="molecule type" value="Genomic_DNA"/>
</dbReference>
<proteinExistence type="predicted"/>
<evidence type="ECO:0000313" key="2">
    <source>
        <dbReference type="EMBL" id="PIX34922.1"/>
    </source>
</evidence>
<keyword evidence="2" id="KW-0547">Nucleotide-binding</keyword>
<gene>
    <name evidence="2" type="ORF">COZ58_02125</name>
</gene>
<sequence length="34" mass="3636">IAHRAYVLETGNIILEGPASEVAKNPKVIKAYLG</sequence>
<accession>A0A2M7K9V5</accession>
<dbReference type="GO" id="GO:0005524">
    <property type="term" value="F:ATP binding"/>
    <property type="evidence" value="ECO:0007669"/>
    <property type="project" value="UniProtKB-KW"/>
</dbReference>
<dbReference type="InterPro" id="IPR032823">
    <property type="entry name" value="BCA_ABC_TP_C"/>
</dbReference>